<dbReference type="Gene3D" id="1.20.1250.20">
    <property type="entry name" value="MFS general substrate transporter like domains"/>
    <property type="match status" value="1"/>
</dbReference>
<name>A0ABV2QT01_9MICO</name>
<evidence type="ECO:0000313" key="9">
    <source>
        <dbReference type="Proteomes" id="UP001549257"/>
    </source>
</evidence>
<evidence type="ECO:0000256" key="2">
    <source>
        <dbReference type="ARBA" id="ARBA00022448"/>
    </source>
</evidence>
<dbReference type="InterPro" id="IPR005828">
    <property type="entry name" value="MFS_sugar_transport-like"/>
</dbReference>
<dbReference type="SUPFAM" id="SSF103473">
    <property type="entry name" value="MFS general substrate transporter"/>
    <property type="match status" value="1"/>
</dbReference>
<dbReference type="InterPro" id="IPR036259">
    <property type="entry name" value="MFS_trans_sf"/>
</dbReference>
<protein>
    <submittedName>
        <fullName evidence="8">MFS transporter</fullName>
    </submittedName>
</protein>
<keyword evidence="4 6" id="KW-1133">Transmembrane helix</keyword>
<feature type="transmembrane region" description="Helical" evidence="6">
    <location>
        <begin position="150"/>
        <end position="173"/>
    </location>
</feature>
<reference evidence="8 9" key="1">
    <citation type="submission" date="2024-06" db="EMBL/GenBank/DDBJ databases">
        <title>Sorghum-associated microbial communities from plants grown in Nebraska, USA.</title>
        <authorList>
            <person name="Schachtman D."/>
        </authorList>
    </citation>
    <scope>NUCLEOTIDE SEQUENCE [LARGE SCALE GENOMIC DNA]</scope>
    <source>
        <strain evidence="8 9">2857</strain>
    </source>
</reference>
<accession>A0ABV2QT01</accession>
<feature type="transmembrane region" description="Helical" evidence="6">
    <location>
        <begin position="351"/>
        <end position="373"/>
    </location>
</feature>
<dbReference type="PROSITE" id="PS00217">
    <property type="entry name" value="SUGAR_TRANSPORT_2"/>
    <property type="match status" value="1"/>
</dbReference>
<evidence type="ECO:0000256" key="6">
    <source>
        <dbReference type="SAM" id="Phobius"/>
    </source>
</evidence>
<gene>
    <name evidence="8" type="ORF">ABIE21_003603</name>
</gene>
<feature type="transmembrane region" description="Helical" evidence="6">
    <location>
        <begin position="179"/>
        <end position="197"/>
    </location>
</feature>
<sequence length="444" mass="47292">MTQTTTGRTRSQRLDALPWTRKHTRLLGGSGIGWALDAMDVGLISFVIAQLVVVWKVEPSELSWVASAGFLGMAIGASLGGLLADRLGRRQVFALTLLVYGVFTGLSALSWSIGALIALRFLVGLGLGAELPVASTLVSEFAPARIRGRIIVILESFWAVGWTAAALIGYFIVPTSDDGWRWALALGAVPAVWAIFVRLRLPESVRFLEAKGRHGEAEKIVAEFEDAAGVSSPPVAVEPPPPAVTAERPVATLFGARLRRRTISLWIVWFCVNFAYYGAFIWLPTVLVAQGFSLVRSFEYTLLITLAQLPGYAVSAWLVEKWGRRVTLAVFLAGSAVSAGLFGTAGDVTAILVFGSMMSFFNLGAWGALYAVTPELYPTRVRGTGAGWAAGFGRLASIIAPLCVPLLLLAGGVALPFGVFAAVFAIAAITALTLPDLRGKALED</sequence>
<dbReference type="InterPro" id="IPR005829">
    <property type="entry name" value="Sugar_transporter_CS"/>
</dbReference>
<dbReference type="RefSeq" id="WP_354026231.1">
    <property type="nucleotide sequence ID" value="NZ_JBEPSJ010000006.1"/>
</dbReference>
<keyword evidence="2" id="KW-0813">Transport</keyword>
<feature type="transmembrane region" description="Helical" evidence="6">
    <location>
        <begin position="414"/>
        <end position="434"/>
    </location>
</feature>
<keyword evidence="9" id="KW-1185">Reference proteome</keyword>
<proteinExistence type="predicted"/>
<feature type="transmembrane region" description="Helical" evidence="6">
    <location>
        <begin position="117"/>
        <end position="138"/>
    </location>
</feature>
<dbReference type="PANTHER" id="PTHR23511:SF34">
    <property type="entry name" value="SYNAPTIC VESICLE GLYCOPROTEIN 2"/>
    <property type="match status" value="1"/>
</dbReference>
<dbReference type="CDD" id="cd17316">
    <property type="entry name" value="MFS_SV2_like"/>
    <property type="match status" value="1"/>
</dbReference>
<feature type="transmembrane region" description="Helical" evidence="6">
    <location>
        <begin position="300"/>
        <end position="319"/>
    </location>
</feature>
<feature type="transmembrane region" description="Helical" evidence="6">
    <location>
        <begin position="92"/>
        <end position="111"/>
    </location>
</feature>
<organism evidence="8 9">
    <name type="scientific">Conyzicola nivalis</name>
    <dbReference type="NCBI Taxonomy" id="1477021"/>
    <lineage>
        <taxon>Bacteria</taxon>
        <taxon>Bacillati</taxon>
        <taxon>Actinomycetota</taxon>
        <taxon>Actinomycetes</taxon>
        <taxon>Micrococcales</taxon>
        <taxon>Microbacteriaceae</taxon>
        <taxon>Conyzicola</taxon>
    </lineage>
</organism>
<feature type="domain" description="Major facilitator superfamily (MFS) profile" evidence="7">
    <location>
        <begin position="26"/>
        <end position="439"/>
    </location>
</feature>
<keyword evidence="3 6" id="KW-0812">Transmembrane</keyword>
<dbReference type="InterPro" id="IPR020846">
    <property type="entry name" value="MFS_dom"/>
</dbReference>
<comment type="caution">
    <text evidence="8">The sequence shown here is derived from an EMBL/GenBank/DDBJ whole genome shotgun (WGS) entry which is preliminary data.</text>
</comment>
<evidence type="ECO:0000313" key="8">
    <source>
        <dbReference type="EMBL" id="MET4584065.1"/>
    </source>
</evidence>
<evidence type="ECO:0000256" key="4">
    <source>
        <dbReference type="ARBA" id="ARBA00022989"/>
    </source>
</evidence>
<comment type="subcellular location">
    <subcellularLocation>
        <location evidence="1">Cell membrane</location>
        <topology evidence="1">Multi-pass membrane protein</topology>
    </subcellularLocation>
</comment>
<evidence type="ECO:0000256" key="1">
    <source>
        <dbReference type="ARBA" id="ARBA00004651"/>
    </source>
</evidence>
<evidence type="ECO:0000256" key="3">
    <source>
        <dbReference type="ARBA" id="ARBA00022692"/>
    </source>
</evidence>
<keyword evidence="5 6" id="KW-0472">Membrane</keyword>
<feature type="transmembrane region" description="Helical" evidence="6">
    <location>
        <begin position="31"/>
        <end position="52"/>
    </location>
</feature>
<dbReference type="Pfam" id="PF00083">
    <property type="entry name" value="Sugar_tr"/>
    <property type="match status" value="1"/>
</dbReference>
<evidence type="ECO:0000256" key="5">
    <source>
        <dbReference type="ARBA" id="ARBA00023136"/>
    </source>
</evidence>
<feature type="transmembrane region" description="Helical" evidence="6">
    <location>
        <begin position="263"/>
        <end position="288"/>
    </location>
</feature>
<feature type="transmembrane region" description="Helical" evidence="6">
    <location>
        <begin position="326"/>
        <end position="345"/>
    </location>
</feature>
<dbReference type="PANTHER" id="PTHR23511">
    <property type="entry name" value="SYNAPTIC VESICLE GLYCOPROTEIN 2"/>
    <property type="match status" value="1"/>
</dbReference>
<dbReference type="Proteomes" id="UP001549257">
    <property type="component" value="Unassembled WGS sequence"/>
</dbReference>
<dbReference type="PROSITE" id="PS00216">
    <property type="entry name" value="SUGAR_TRANSPORT_1"/>
    <property type="match status" value="1"/>
</dbReference>
<dbReference type="PROSITE" id="PS50850">
    <property type="entry name" value="MFS"/>
    <property type="match status" value="1"/>
</dbReference>
<dbReference type="EMBL" id="JBEPSJ010000006">
    <property type="protein sequence ID" value="MET4584065.1"/>
    <property type="molecule type" value="Genomic_DNA"/>
</dbReference>
<feature type="transmembrane region" description="Helical" evidence="6">
    <location>
        <begin position="385"/>
        <end position="408"/>
    </location>
</feature>
<evidence type="ECO:0000259" key="7">
    <source>
        <dbReference type="PROSITE" id="PS50850"/>
    </source>
</evidence>
<feature type="transmembrane region" description="Helical" evidence="6">
    <location>
        <begin position="64"/>
        <end position="85"/>
    </location>
</feature>